<organism evidence="1 2">
    <name type="scientific">Glomus cerebriforme</name>
    <dbReference type="NCBI Taxonomy" id="658196"/>
    <lineage>
        <taxon>Eukaryota</taxon>
        <taxon>Fungi</taxon>
        <taxon>Fungi incertae sedis</taxon>
        <taxon>Mucoromycota</taxon>
        <taxon>Glomeromycotina</taxon>
        <taxon>Glomeromycetes</taxon>
        <taxon>Glomerales</taxon>
        <taxon>Glomeraceae</taxon>
        <taxon>Glomus</taxon>
    </lineage>
</organism>
<sequence length="200" mass="23048">MGVRLSNCPNSRKLDDLETQFGKLLRVGSLAGNYWTDEIRSRPCRLVHAHSRPAQETSRTIDCQGTVCNLHNSPSNSNSLILVDTFEKSVRLQIATFIKGLSDTDPKELEYYIADVAELGFDHIIYIGETEYGMIFLDCYGRVFLWDSMCQMAYPLGDSLEEVPKRPIEYKAWCIKDIKDIVNIIMYCTKQLQKRNFKYK</sequence>
<proteinExistence type="predicted"/>
<comment type="caution">
    <text evidence="1">The sequence shown here is derived from an EMBL/GenBank/DDBJ whole genome shotgun (WGS) entry which is preliminary data.</text>
</comment>
<dbReference type="OrthoDB" id="2309045at2759"/>
<evidence type="ECO:0000313" key="1">
    <source>
        <dbReference type="EMBL" id="RIA92641.1"/>
    </source>
</evidence>
<dbReference type="Proteomes" id="UP000265703">
    <property type="component" value="Unassembled WGS sequence"/>
</dbReference>
<accession>A0A397TCF8</accession>
<name>A0A397TCF8_9GLOM</name>
<evidence type="ECO:0000313" key="2">
    <source>
        <dbReference type="Proteomes" id="UP000265703"/>
    </source>
</evidence>
<dbReference type="EMBL" id="QKYT01000122">
    <property type="protein sequence ID" value="RIA92641.1"/>
    <property type="molecule type" value="Genomic_DNA"/>
</dbReference>
<dbReference type="AlphaFoldDB" id="A0A397TCF8"/>
<gene>
    <name evidence="1" type="ORF">C1645_764623</name>
</gene>
<reference evidence="1 2" key="1">
    <citation type="submission" date="2018-06" db="EMBL/GenBank/DDBJ databases">
        <title>Comparative genomics reveals the genomic features of Rhizophagus irregularis, R. cerebriforme, R. diaphanum and Gigaspora rosea, and their symbiotic lifestyle signature.</title>
        <authorList>
            <person name="Morin E."/>
            <person name="San Clemente H."/>
            <person name="Chen E.C.H."/>
            <person name="De La Providencia I."/>
            <person name="Hainaut M."/>
            <person name="Kuo A."/>
            <person name="Kohler A."/>
            <person name="Murat C."/>
            <person name="Tang N."/>
            <person name="Roy S."/>
            <person name="Loubradou J."/>
            <person name="Henrissat B."/>
            <person name="Grigoriev I.V."/>
            <person name="Corradi N."/>
            <person name="Roux C."/>
            <person name="Martin F.M."/>
        </authorList>
    </citation>
    <scope>NUCLEOTIDE SEQUENCE [LARGE SCALE GENOMIC DNA]</scope>
    <source>
        <strain evidence="1 2">DAOM 227022</strain>
    </source>
</reference>
<protein>
    <submittedName>
        <fullName evidence="1">Uncharacterized protein</fullName>
    </submittedName>
</protein>
<keyword evidence="2" id="KW-1185">Reference proteome</keyword>